<keyword evidence="2" id="KW-1185">Reference proteome</keyword>
<accession>A0ABQ4YPB1</accession>
<dbReference type="EMBL" id="BQNB010010546">
    <property type="protein sequence ID" value="GJS78742.1"/>
    <property type="molecule type" value="Genomic_DNA"/>
</dbReference>
<reference evidence="1" key="2">
    <citation type="submission" date="2022-01" db="EMBL/GenBank/DDBJ databases">
        <authorList>
            <person name="Yamashiro T."/>
            <person name="Shiraishi A."/>
            <person name="Satake H."/>
            <person name="Nakayama K."/>
        </authorList>
    </citation>
    <scope>NUCLEOTIDE SEQUENCE</scope>
</reference>
<protein>
    <submittedName>
        <fullName evidence="1">Uncharacterized protein</fullName>
    </submittedName>
</protein>
<dbReference type="Proteomes" id="UP001151760">
    <property type="component" value="Unassembled WGS sequence"/>
</dbReference>
<comment type="caution">
    <text evidence="1">The sequence shown here is derived from an EMBL/GenBank/DDBJ whole genome shotgun (WGS) entry which is preliminary data.</text>
</comment>
<name>A0ABQ4YPB1_9ASTR</name>
<sequence length="449" mass="50642">MVQGHSVEKDPLPSDDIIDLNLMGRLNEGRAAIRMYHGAFLFMWLFDSIKSSDPFKVKIGERTLVDREVSLSKEMDDMVIFPSRDIIQIVDHTIVDEMKVTSRKKKKWVSFNENLSPVKKVRRSSFPATPKKDLTTGARPWLSFKSLLLKILKRVLGSTQGGNVRTRPAAERFVVISSSSPSTEHANTKPSFLKSASPQPHVQTKAVVVTFAPVNEMGASSALDVINDFHLNDVVRYQNFIDHAPPLGYWASLRNLTNSDFLDQDNINTAQQTCMVSELRIKYEHEIEARERFEKKFVKTTAAARVNELADLGAKNVELLGQVSGIEFLCDGLKGQVSELEVACEGLKGEIKGEAKMREEFIAFQDAGSQRIEKQNAELDTRLTELNFDMDTDLYPYMMTVITGRRWMIGHSLCLAVMKCIQSYENQAALRKAISLAIYHTPPKQKRKA</sequence>
<evidence type="ECO:0000313" key="1">
    <source>
        <dbReference type="EMBL" id="GJS78742.1"/>
    </source>
</evidence>
<proteinExistence type="predicted"/>
<reference evidence="1" key="1">
    <citation type="journal article" date="2022" name="Int. J. Mol. Sci.">
        <title>Draft Genome of Tanacetum Coccineum: Genomic Comparison of Closely Related Tanacetum-Family Plants.</title>
        <authorList>
            <person name="Yamashiro T."/>
            <person name="Shiraishi A."/>
            <person name="Nakayama K."/>
            <person name="Satake H."/>
        </authorList>
    </citation>
    <scope>NUCLEOTIDE SEQUENCE</scope>
</reference>
<organism evidence="1 2">
    <name type="scientific">Tanacetum coccineum</name>
    <dbReference type="NCBI Taxonomy" id="301880"/>
    <lineage>
        <taxon>Eukaryota</taxon>
        <taxon>Viridiplantae</taxon>
        <taxon>Streptophyta</taxon>
        <taxon>Embryophyta</taxon>
        <taxon>Tracheophyta</taxon>
        <taxon>Spermatophyta</taxon>
        <taxon>Magnoliopsida</taxon>
        <taxon>eudicotyledons</taxon>
        <taxon>Gunneridae</taxon>
        <taxon>Pentapetalae</taxon>
        <taxon>asterids</taxon>
        <taxon>campanulids</taxon>
        <taxon>Asterales</taxon>
        <taxon>Asteraceae</taxon>
        <taxon>Asteroideae</taxon>
        <taxon>Anthemideae</taxon>
        <taxon>Anthemidinae</taxon>
        <taxon>Tanacetum</taxon>
    </lineage>
</organism>
<evidence type="ECO:0000313" key="2">
    <source>
        <dbReference type="Proteomes" id="UP001151760"/>
    </source>
</evidence>
<gene>
    <name evidence="1" type="ORF">Tco_0728623</name>
</gene>